<proteinExistence type="predicted"/>
<dbReference type="AlphaFoldDB" id="A0A2G2YQ63"/>
<gene>
    <name evidence="1" type="ORF">T459_22677</name>
</gene>
<reference evidence="1 2" key="2">
    <citation type="journal article" date="2017" name="Genome Biol.">
        <title>New reference genome sequences of hot pepper reveal the massive evolution of plant disease-resistance genes by retroduplication.</title>
        <authorList>
            <person name="Kim S."/>
            <person name="Park J."/>
            <person name="Yeom S.I."/>
            <person name="Kim Y.M."/>
            <person name="Seo E."/>
            <person name="Kim K.T."/>
            <person name="Kim M.S."/>
            <person name="Lee J.M."/>
            <person name="Cheong K."/>
            <person name="Shin H.S."/>
            <person name="Kim S.B."/>
            <person name="Han K."/>
            <person name="Lee J."/>
            <person name="Park M."/>
            <person name="Lee H.A."/>
            <person name="Lee H.Y."/>
            <person name="Lee Y."/>
            <person name="Oh S."/>
            <person name="Lee J.H."/>
            <person name="Choi E."/>
            <person name="Choi E."/>
            <person name="Lee S.E."/>
            <person name="Jeon J."/>
            <person name="Kim H."/>
            <person name="Choi G."/>
            <person name="Song H."/>
            <person name="Lee J."/>
            <person name="Lee S.C."/>
            <person name="Kwon J.K."/>
            <person name="Lee H.Y."/>
            <person name="Koo N."/>
            <person name="Hong Y."/>
            <person name="Kim R.W."/>
            <person name="Kang W.H."/>
            <person name="Huh J.H."/>
            <person name="Kang B.C."/>
            <person name="Yang T.J."/>
            <person name="Lee Y.H."/>
            <person name="Bennetzen J.L."/>
            <person name="Choi D."/>
        </authorList>
    </citation>
    <scope>NUCLEOTIDE SEQUENCE [LARGE SCALE GENOMIC DNA]</scope>
    <source>
        <strain evidence="2">cv. CM334</strain>
    </source>
</reference>
<sequence length="195" mass="20212">MFTEQEDANEASFCVYAATSPLPSEHPSTATSSGPYSHRITRIGSDLEALITEHVDEDNDINSIFDVLKVPTSHAILIIAAFLAPHNMVASHSVMTSFAVASIRAMNAPQNMVSALIGMTCFSGASIGAMNAPQNTLAVTSIGAMNAPQNMVAADSRMTSFSGSSIGATSAPQNTVAAPAQLPPSVPSSNFGIRV</sequence>
<dbReference type="Proteomes" id="UP000222542">
    <property type="component" value="Unassembled WGS sequence"/>
</dbReference>
<protein>
    <submittedName>
        <fullName evidence="1">Uncharacterized protein</fullName>
    </submittedName>
</protein>
<name>A0A2G2YQ63_CAPAN</name>
<keyword evidence="2" id="KW-1185">Reference proteome</keyword>
<accession>A0A2G2YQ63</accession>
<dbReference type="Gramene" id="PHT71892">
    <property type="protein sequence ID" value="PHT71892"/>
    <property type="gene ID" value="T459_22677"/>
</dbReference>
<evidence type="ECO:0000313" key="1">
    <source>
        <dbReference type="EMBL" id="PHT71892.1"/>
    </source>
</evidence>
<dbReference type="EMBL" id="AYRZ02000009">
    <property type="protein sequence ID" value="PHT71892.1"/>
    <property type="molecule type" value="Genomic_DNA"/>
</dbReference>
<evidence type="ECO:0000313" key="2">
    <source>
        <dbReference type="Proteomes" id="UP000222542"/>
    </source>
</evidence>
<comment type="caution">
    <text evidence="1">The sequence shown here is derived from an EMBL/GenBank/DDBJ whole genome shotgun (WGS) entry which is preliminary data.</text>
</comment>
<reference evidence="1 2" key="1">
    <citation type="journal article" date="2014" name="Nat. Genet.">
        <title>Genome sequence of the hot pepper provides insights into the evolution of pungency in Capsicum species.</title>
        <authorList>
            <person name="Kim S."/>
            <person name="Park M."/>
            <person name="Yeom S.I."/>
            <person name="Kim Y.M."/>
            <person name="Lee J.M."/>
            <person name="Lee H.A."/>
            <person name="Seo E."/>
            <person name="Choi J."/>
            <person name="Cheong K."/>
            <person name="Kim K.T."/>
            <person name="Jung K."/>
            <person name="Lee G.W."/>
            <person name="Oh S.K."/>
            <person name="Bae C."/>
            <person name="Kim S.B."/>
            <person name="Lee H.Y."/>
            <person name="Kim S.Y."/>
            <person name="Kim M.S."/>
            <person name="Kang B.C."/>
            <person name="Jo Y.D."/>
            <person name="Yang H.B."/>
            <person name="Jeong H.J."/>
            <person name="Kang W.H."/>
            <person name="Kwon J.K."/>
            <person name="Shin C."/>
            <person name="Lim J.Y."/>
            <person name="Park J.H."/>
            <person name="Huh J.H."/>
            <person name="Kim J.S."/>
            <person name="Kim B.D."/>
            <person name="Cohen O."/>
            <person name="Paran I."/>
            <person name="Suh M.C."/>
            <person name="Lee S.B."/>
            <person name="Kim Y.K."/>
            <person name="Shin Y."/>
            <person name="Noh S.J."/>
            <person name="Park J."/>
            <person name="Seo Y.S."/>
            <person name="Kwon S.Y."/>
            <person name="Kim H.A."/>
            <person name="Park J.M."/>
            <person name="Kim H.J."/>
            <person name="Choi S.B."/>
            <person name="Bosland P.W."/>
            <person name="Reeves G."/>
            <person name="Jo S.H."/>
            <person name="Lee B.W."/>
            <person name="Cho H.T."/>
            <person name="Choi H.S."/>
            <person name="Lee M.S."/>
            <person name="Yu Y."/>
            <person name="Do Choi Y."/>
            <person name="Park B.S."/>
            <person name="van Deynze A."/>
            <person name="Ashrafi H."/>
            <person name="Hill T."/>
            <person name="Kim W.T."/>
            <person name="Pai H.S."/>
            <person name="Ahn H.K."/>
            <person name="Yeam I."/>
            <person name="Giovannoni J.J."/>
            <person name="Rose J.K."/>
            <person name="Sorensen I."/>
            <person name="Lee S.J."/>
            <person name="Kim R.W."/>
            <person name="Choi I.Y."/>
            <person name="Choi B.S."/>
            <person name="Lim J.S."/>
            <person name="Lee Y.H."/>
            <person name="Choi D."/>
        </authorList>
    </citation>
    <scope>NUCLEOTIDE SEQUENCE [LARGE SCALE GENOMIC DNA]</scope>
    <source>
        <strain evidence="2">cv. CM334</strain>
    </source>
</reference>
<organism evidence="1 2">
    <name type="scientific">Capsicum annuum</name>
    <name type="common">Capsicum pepper</name>
    <dbReference type="NCBI Taxonomy" id="4072"/>
    <lineage>
        <taxon>Eukaryota</taxon>
        <taxon>Viridiplantae</taxon>
        <taxon>Streptophyta</taxon>
        <taxon>Embryophyta</taxon>
        <taxon>Tracheophyta</taxon>
        <taxon>Spermatophyta</taxon>
        <taxon>Magnoliopsida</taxon>
        <taxon>eudicotyledons</taxon>
        <taxon>Gunneridae</taxon>
        <taxon>Pentapetalae</taxon>
        <taxon>asterids</taxon>
        <taxon>lamiids</taxon>
        <taxon>Solanales</taxon>
        <taxon>Solanaceae</taxon>
        <taxon>Solanoideae</taxon>
        <taxon>Capsiceae</taxon>
        <taxon>Capsicum</taxon>
    </lineage>
</organism>